<comment type="caution">
    <text evidence="13">The sequence shown here is derived from an EMBL/GenBank/DDBJ whole genome shotgun (WGS) entry which is preliminary data.</text>
</comment>
<dbReference type="InterPro" id="IPR027417">
    <property type="entry name" value="P-loop_NTPase"/>
</dbReference>
<proteinExistence type="inferred from homology"/>
<dbReference type="InterPro" id="IPR019821">
    <property type="entry name" value="Kinesin_motor_CS"/>
</dbReference>
<dbReference type="InterPro" id="IPR036961">
    <property type="entry name" value="Kinesin_motor_dom_sf"/>
</dbReference>
<keyword evidence="5 10" id="KW-0175">Coiled coil</keyword>
<protein>
    <recommendedName>
        <fullName evidence="9">Kinesin-like protein</fullName>
    </recommendedName>
</protein>
<dbReference type="GO" id="GO:0007018">
    <property type="term" value="P:microtubule-based movement"/>
    <property type="evidence" value="ECO:0007669"/>
    <property type="project" value="InterPro"/>
</dbReference>
<evidence type="ECO:0000259" key="12">
    <source>
        <dbReference type="PROSITE" id="PS50067"/>
    </source>
</evidence>
<dbReference type="Pfam" id="PF00225">
    <property type="entry name" value="Kinesin"/>
    <property type="match status" value="1"/>
</dbReference>
<feature type="compositionally biased region" description="Basic and acidic residues" evidence="11">
    <location>
        <begin position="793"/>
        <end position="804"/>
    </location>
</feature>
<feature type="region of interest" description="Disordered" evidence="11">
    <location>
        <begin position="724"/>
        <end position="804"/>
    </location>
</feature>
<dbReference type="EMBL" id="JAHWGI010000363">
    <property type="protein sequence ID" value="KAK3914224.1"/>
    <property type="molecule type" value="Genomic_DNA"/>
</dbReference>
<dbReference type="PROSITE" id="PS50067">
    <property type="entry name" value="KINESIN_MOTOR_2"/>
    <property type="match status" value="1"/>
</dbReference>
<feature type="compositionally biased region" description="Polar residues" evidence="11">
    <location>
        <begin position="783"/>
        <end position="792"/>
    </location>
</feature>
<evidence type="ECO:0000256" key="6">
    <source>
        <dbReference type="ARBA" id="ARBA00023175"/>
    </source>
</evidence>
<evidence type="ECO:0000256" key="9">
    <source>
        <dbReference type="RuleBase" id="RU000394"/>
    </source>
</evidence>
<name>A0AAE1LD10_9NEOP</name>
<evidence type="ECO:0000313" key="13">
    <source>
        <dbReference type="EMBL" id="KAK3914224.1"/>
    </source>
</evidence>
<evidence type="ECO:0000256" key="10">
    <source>
        <dbReference type="SAM" id="Coils"/>
    </source>
</evidence>
<feature type="compositionally biased region" description="Low complexity" evidence="11">
    <location>
        <begin position="753"/>
        <end position="764"/>
    </location>
</feature>
<keyword evidence="6 8" id="KW-0505">Motor protein</keyword>
<organism evidence="13 14">
    <name type="scientific">Frankliniella fusca</name>
    <dbReference type="NCBI Taxonomy" id="407009"/>
    <lineage>
        <taxon>Eukaryota</taxon>
        <taxon>Metazoa</taxon>
        <taxon>Ecdysozoa</taxon>
        <taxon>Arthropoda</taxon>
        <taxon>Hexapoda</taxon>
        <taxon>Insecta</taxon>
        <taxon>Pterygota</taxon>
        <taxon>Neoptera</taxon>
        <taxon>Paraneoptera</taxon>
        <taxon>Thysanoptera</taxon>
        <taxon>Terebrantia</taxon>
        <taxon>Thripoidea</taxon>
        <taxon>Thripidae</taxon>
        <taxon>Frankliniella</taxon>
    </lineage>
</organism>
<evidence type="ECO:0000256" key="2">
    <source>
        <dbReference type="ARBA" id="ARBA00022701"/>
    </source>
</evidence>
<evidence type="ECO:0000256" key="5">
    <source>
        <dbReference type="ARBA" id="ARBA00023054"/>
    </source>
</evidence>
<dbReference type="GO" id="GO:0005524">
    <property type="term" value="F:ATP binding"/>
    <property type="evidence" value="ECO:0007669"/>
    <property type="project" value="UniProtKB-UniRule"/>
</dbReference>
<dbReference type="GO" id="GO:0005874">
    <property type="term" value="C:microtubule"/>
    <property type="evidence" value="ECO:0007669"/>
    <property type="project" value="UniProtKB-KW"/>
</dbReference>
<accession>A0AAE1LD10</accession>
<dbReference type="PANTHER" id="PTHR47968:SF13">
    <property type="entry name" value="KINESIN-LIKE PROTEIN KIF19 ISOFORM X1"/>
    <property type="match status" value="1"/>
</dbReference>
<dbReference type="AlphaFoldDB" id="A0AAE1LD10"/>
<dbReference type="PRINTS" id="PR00380">
    <property type="entry name" value="KINESINHEAVY"/>
</dbReference>
<evidence type="ECO:0000256" key="11">
    <source>
        <dbReference type="SAM" id="MobiDB-lite"/>
    </source>
</evidence>
<feature type="compositionally biased region" description="Gly residues" evidence="11">
    <location>
        <begin position="736"/>
        <end position="752"/>
    </location>
</feature>
<comment type="similarity">
    <text evidence="8 9">Belongs to the TRAFAC class myosin-kinesin ATPase superfamily. Kinesin family.</text>
</comment>
<evidence type="ECO:0000256" key="7">
    <source>
        <dbReference type="ARBA" id="ARBA00023212"/>
    </source>
</evidence>
<dbReference type="GO" id="GO:0003777">
    <property type="term" value="F:microtubule motor activity"/>
    <property type="evidence" value="ECO:0007669"/>
    <property type="project" value="InterPro"/>
</dbReference>
<evidence type="ECO:0000256" key="4">
    <source>
        <dbReference type="ARBA" id="ARBA00022840"/>
    </source>
</evidence>
<feature type="region of interest" description="Disordered" evidence="11">
    <location>
        <begin position="478"/>
        <end position="507"/>
    </location>
</feature>
<dbReference type="SMART" id="SM00129">
    <property type="entry name" value="KISc"/>
    <property type="match status" value="1"/>
</dbReference>
<gene>
    <name evidence="13" type="ORF">KUF71_023637</name>
</gene>
<keyword evidence="14" id="KW-1185">Reference proteome</keyword>
<feature type="region of interest" description="Disordered" evidence="11">
    <location>
        <begin position="1"/>
        <end position="20"/>
    </location>
</feature>
<evidence type="ECO:0000256" key="1">
    <source>
        <dbReference type="ARBA" id="ARBA00004245"/>
    </source>
</evidence>
<dbReference type="Gene3D" id="3.40.850.10">
    <property type="entry name" value="Kinesin motor domain"/>
    <property type="match status" value="1"/>
</dbReference>
<dbReference type="SUPFAM" id="SSF52540">
    <property type="entry name" value="P-loop containing nucleoside triphosphate hydrolases"/>
    <property type="match status" value="1"/>
</dbReference>
<feature type="binding site" evidence="8">
    <location>
        <begin position="108"/>
        <end position="115"/>
    </location>
    <ligand>
        <name>ATP</name>
        <dbReference type="ChEBI" id="CHEBI:30616"/>
    </ligand>
</feature>
<keyword evidence="2 9" id="KW-0493">Microtubule</keyword>
<dbReference type="Proteomes" id="UP001219518">
    <property type="component" value="Unassembled WGS sequence"/>
</dbReference>
<keyword evidence="3 8" id="KW-0547">Nucleotide-binding</keyword>
<sequence length="804" mass="86341">MTQWGHADPTPVDTPKAGDEKLMVAVRIRPHRPDEGQRVVHAVNEKTVILEEPPPSGSRARARGPSRQYLCDKVFEEDATQEEVYASTTRPLVDAVLRGYNATVFAYGATGAGKTHTMVGPEDTTDPSQQGVMVRALNELFAQAAHFGDRVTLSYLEIYNENIRDLLNPGGAGGGGGALELREDQSGGVRVAGLTEADTRSTAEVLQLLHRGNRARTVEPTAANRASSRSHALLSVRLTRSPAPGRPRALSAPSGRLYMIDLAGSERASNTKNRGKRLQEGAHINRSLLALGNCINALAGGARYVNFRDSKLTRLLKDALTGDTRAVMIAHVSPGERHGDETRNTLAYAHRAGTITSRAGQYRDIVSDLRAEIARLRSKLAEGAELAAASASAPVSPSVAVANMATTSADVGVSTHGGEGGGGSALARLRDDLVATFREQMRLRRTLLDIDAQLLRLDSETDRQQMILSRANKLYQGQVGPARGAPSTIADTETSDGESASPPGSPMRRALHALESIEHERSRLTDLRARTERDLERARGEAARLEDGLPLQASSAEERELLSLVLRVHELEAERLALQGERELRRHELRRRDLLLMRYDRQRHICDEIITRQRRLIEDGRLMLPPDLHDLYRLYQKEIHAAAYSSFSPYSAYGLTDAYGSLGSTFTADSTGRGLYTAQAGSDSMDVRTSARTSELPAIRSSNGSDWEVATLATLPSVVGAAPTAPGPGRAVGQRLGPGAGPAGPAGPGTGAGRAAEAAITARPLQFPPISLAGHGKLRRAASTDNLPSSAESARRLHDSPPVS</sequence>
<evidence type="ECO:0000313" key="14">
    <source>
        <dbReference type="Proteomes" id="UP001219518"/>
    </source>
</evidence>
<comment type="subcellular location">
    <subcellularLocation>
        <location evidence="1">Cytoplasm</location>
        <location evidence="1">Cytoskeleton</location>
    </subcellularLocation>
</comment>
<keyword evidence="7" id="KW-0963">Cytoplasm</keyword>
<feature type="coiled-coil region" evidence="10">
    <location>
        <begin position="514"/>
        <end position="548"/>
    </location>
</feature>
<reference evidence="13" key="2">
    <citation type="journal article" date="2023" name="BMC Genomics">
        <title>Pest status, molecular evolution, and epigenetic factors derived from the genome assembly of Frankliniella fusca, a thysanopteran phytovirus vector.</title>
        <authorList>
            <person name="Catto M.A."/>
            <person name="Labadie P.E."/>
            <person name="Jacobson A.L."/>
            <person name="Kennedy G.G."/>
            <person name="Srinivasan R."/>
            <person name="Hunt B.G."/>
        </authorList>
    </citation>
    <scope>NUCLEOTIDE SEQUENCE</scope>
    <source>
        <strain evidence="13">PL_HMW_Pooled</strain>
    </source>
</reference>
<dbReference type="InterPro" id="IPR027640">
    <property type="entry name" value="Kinesin-like_fam"/>
</dbReference>
<reference evidence="13" key="1">
    <citation type="submission" date="2021-07" db="EMBL/GenBank/DDBJ databases">
        <authorList>
            <person name="Catto M.A."/>
            <person name="Jacobson A."/>
            <person name="Kennedy G."/>
            <person name="Labadie P."/>
            <person name="Hunt B.G."/>
            <person name="Srinivasan R."/>
        </authorList>
    </citation>
    <scope>NUCLEOTIDE SEQUENCE</scope>
    <source>
        <strain evidence="13">PL_HMW_Pooled</strain>
        <tissue evidence="13">Head</tissue>
    </source>
</reference>
<evidence type="ECO:0000256" key="8">
    <source>
        <dbReference type="PROSITE-ProRule" id="PRU00283"/>
    </source>
</evidence>
<feature type="compositionally biased region" description="Low complexity" evidence="11">
    <location>
        <begin position="724"/>
        <end position="733"/>
    </location>
</feature>
<dbReference type="PANTHER" id="PTHR47968">
    <property type="entry name" value="CENTROMERE PROTEIN E"/>
    <property type="match status" value="1"/>
</dbReference>
<dbReference type="GO" id="GO:0008017">
    <property type="term" value="F:microtubule binding"/>
    <property type="evidence" value="ECO:0007669"/>
    <property type="project" value="InterPro"/>
</dbReference>
<keyword evidence="4 8" id="KW-0067">ATP-binding</keyword>
<dbReference type="InterPro" id="IPR001752">
    <property type="entry name" value="Kinesin_motor_dom"/>
</dbReference>
<evidence type="ECO:0000256" key="3">
    <source>
        <dbReference type="ARBA" id="ARBA00022741"/>
    </source>
</evidence>
<keyword evidence="7" id="KW-0206">Cytoskeleton</keyword>
<dbReference type="PROSITE" id="PS00411">
    <property type="entry name" value="KINESIN_MOTOR_1"/>
    <property type="match status" value="1"/>
</dbReference>
<feature type="domain" description="Kinesin motor" evidence="12">
    <location>
        <begin position="21"/>
        <end position="355"/>
    </location>
</feature>